<feature type="compositionally biased region" description="Low complexity" evidence="1">
    <location>
        <begin position="372"/>
        <end position="389"/>
    </location>
</feature>
<dbReference type="RefSeq" id="WP_007737064.1">
    <property type="nucleotide sequence ID" value="NZ_AOMF01000037.1"/>
</dbReference>
<dbReference type="STRING" id="1227457.C451_01993"/>
<dbReference type="OrthoDB" id="268875at2157"/>
<evidence type="ECO:0000259" key="2">
    <source>
        <dbReference type="Pfam" id="PF26449"/>
    </source>
</evidence>
<evidence type="ECO:0000313" key="4">
    <source>
        <dbReference type="Proteomes" id="UP000011680"/>
    </source>
</evidence>
<proteinExistence type="predicted"/>
<dbReference type="PATRIC" id="fig|1227457.3.peg.353"/>
<name>M0NEP6_9EURY</name>
<gene>
    <name evidence="3" type="ORF">C451_01993</name>
</gene>
<dbReference type="EMBL" id="AOMF01000037">
    <property type="protein sequence ID" value="EMA56457.1"/>
    <property type="molecule type" value="Genomic_DNA"/>
</dbReference>
<comment type="caution">
    <text evidence="3">The sequence shown here is derived from an EMBL/GenBank/DDBJ whole genome shotgun (WGS) entry which is preliminary data.</text>
</comment>
<dbReference type="Proteomes" id="UP000011680">
    <property type="component" value="Unassembled WGS sequence"/>
</dbReference>
<dbReference type="AlphaFoldDB" id="M0NEP6"/>
<evidence type="ECO:0000313" key="3">
    <source>
        <dbReference type="EMBL" id="EMA56457.1"/>
    </source>
</evidence>
<keyword evidence="4" id="KW-1185">Reference proteome</keyword>
<dbReference type="eggNOG" id="arCOG08907">
    <property type="taxonomic scope" value="Archaea"/>
</dbReference>
<protein>
    <recommendedName>
        <fullName evidence="2">DUF8128 domain-containing protein</fullName>
    </recommendedName>
</protein>
<reference evidence="3 4" key="1">
    <citation type="journal article" date="2014" name="PLoS Genet.">
        <title>Phylogenetically driven sequencing of extremely halophilic archaea reveals strategies for static and dynamic osmo-response.</title>
        <authorList>
            <person name="Becker E.A."/>
            <person name="Seitzer P.M."/>
            <person name="Tritt A."/>
            <person name="Larsen D."/>
            <person name="Krusor M."/>
            <person name="Yao A.I."/>
            <person name="Wu D."/>
            <person name="Madern D."/>
            <person name="Eisen J.A."/>
            <person name="Darling A.E."/>
            <person name="Facciotti M.T."/>
        </authorList>
    </citation>
    <scope>NUCLEOTIDE SEQUENCE [LARGE SCALE GENOMIC DNA]</scope>
    <source>
        <strain evidence="3 4">JCM 13552</strain>
    </source>
</reference>
<evidence type="ECO:0000256" key="1">
    <source>
        <dbReference type="SAM" id="MobiDB-lite"/>
    </source>
</evidence>
<dbReference type="InterPro" id="IPR058441">
    <property type="entry name" value="DUF8128"/>
</dbReference>
<feature type="domain" description="DUF8128" evidence="2">
    <location>
        <begin position="41"/>
        <end position="350"/>
    </location>
</feature>
<accession>M0NEP6</accession>
<organism evidence="3 4">
    <name type="scientific">Halococcus thailandensis JCM 13552</name>
    <dbReference type="NCBI Taxonomy" id="1227457"/>
    <lineage>
        <taxon>Archaea</taxon>
        <taxon>Methanobacteriati</taxon>
        <taxon>Methanobacteriota</taxon>
        <taxon>Stenosarchaea group</taxon>
        <taxon>Halobacteria</taxon>
        <taxon>Halobacteriales</taxon>
        <taxon>Halococcaceae</taxon>
        <taxon>Halococcus</taxon>
    </lineage>
</organism>
<dbReference type="Pfam" id="PF26449">
    <property type="entry name" value="DUF8128"/>
    <property type="match status" value="1"/>
</dbReference>
<feature type="region of interest" description="Disordered" evidence="1">
    <location>
        <begin position="351"/>
        <end position="436"/>
    </location>
</feature>
<sequence length="436" mass="47316">MALFGSSGYPVTAVSDDLRSHVDTATETITPTTDPSALNGDEHALVHVRPYGDSDGFDAAVEFVRDLYRSPNSETGDQSIASMEWWFTDGQLSQRFCTTTPDRFDQLLDSRYQNSSVHTPDRAFLELSSDEYVASARLHLRQDCAFPLSHQNASVDALATDPYTAIASALVGPDDTRALVQCTFMPVGKQTWYQRGTLASLRGHDVDGIAENRKEGTVKGEVNPRIVESRTDRLTAKDMQRQRGRPAFQTVVRIVATGPSKANVRTRMDDLESAFEEFAYPASEQEFVAEPLSGRALIDGITAAAGRELPMQGRIRRTLFGRESVLTDDELAGLVHLPNREINAPLLDWQRMEGGAGSPGAKHQFGDTTPEPSTQQPASSSNQSASDEPAATESGQQQAEYAPQSAEGMEPAPTDDHAPDAESTAADGQTGGVEHE</sequence>